<feature type="domain" description="Zinc finger CHC2-type" evidence="1">
    <location>
        <begin position="14"/>
        <end position="94"/>
    </location>
</feature>
<dbReference type="Gene3D" id="3.40.1360.10">
    <property type="match status" value="1"/>
</dbReference>
<reference evidence="2 3" key="1">
    <citation type="submission" date="2020-01" db="EMBL/GenBank/DDBJ databases">
        <title>Genome analysis.</title>
        <authorList>
            <person name="Wu S."/>
            <person name="Wang G."/>
        </authorList>
    </citation>
    <scope>NUCLEOTIDE SEQUENCE [LARGE SCALE GENOMIC DNA]</scope>
    <source>
        <strain evidence="2 3">SYL130</strain>
    </source>
</reference>
<evidence type="ECO:0000259" key="1">
    <source>
        <dbReference type="Pfam" id="PF01807"/>
    </source>
</evidence>
<dbReference type="RefSeq" id="WP_161817653.1">
    <property type="nucleotide sequence ID" value="NZ_JAACJS010000006.1"/>
</dbReference>
<dbReference type="Proteomes" id="UP000753802">
    <property type="component" value="Unassembled WGS sequence"/>
</dbReference>
<organism evidence="2 3">
    <name type="scientific">Sediminibacterium roseum</name>
    <dbReference type="NCBI Taxonomy" id="1978412"/>
    <lineage>
        <taxon>Bacteria</taxon>
        <taxon>Pseudomonadati</taxon>
        <taxon>Bacteroidota</taxon>
        <taxon>Chitinophagia</taxon>
        <taxon>Chitinophagales</taxon>
        <taxon>Chitinophagaceae</taxon>
        <taxon>Sediminibacterium</taxon>
    </lineage>
</organism>
<proteinExistence type="predicted"/>
<keyword evidence="3" id="KW-1185">Reference proteome</keyword>
<dbReference type="Pfam" id="PF01807">
    <property type="entry name" value="Zn_ribbon_DnaG"/>
    <property type="match status" value="1"/>
</dbReference>
<gene>
    <name evidence="2" type="ORF">GWC95_05275</name>
</gene>
<comment type="caution">
    <text evidence="2">The sequence shown here is derived from an EMBL/GenBank/DDBJ whole genome shotgun (WGS) entry which is preliminary data.</text>
</comment>
<dbReference type="EMBL" id="JAACJS010000006">
    <property type="protein sequence ID" value="NCI49324.1"/>
    <property type="molecule type" value="Genomic_DNA"/>
</dbReference>
<dbReference type="SUPFAM" id="SSF57783">
    <property type="entry name" value="Zinc beta-ribbon"/>
    <property type="match status" value="1"/>
</dbReference>
<evidence type="ECO:0000313" key="3">
    <source>
        <dbReference type="Proteomes" id="UP000753802"/>
    </source>
</evidence>
<sequence>MERDKLSIAEVKKIDMVEYLEKLGHSPNKIRNNDYWYLSPLRDEKTPSFKVDRKLNVWYDHGLQKGGNLVDFGILFYQCTVKELLQKIEQKNHFPFHTQSPLFKSISFSAAGEKEKIVVRDVRSNIKLLSLKQYLSFRKIPLEIANRFCKEIDFDLYDKKYTVIGFQNSAGGYELRSANFKGSSSPKEVTLIGKNLSNEILVFEGFIDFLSYQTMHQRKFIMMTKQQPNFLVLNSIGFMEKMKPQLEKYPSIHLYLDRDNKGLTITKEVLAISRKYRDESLIYKNHKDLNEFLMKEHFEQRQSQRRGRRL</sequence>
<dbReference type="Pfam" id="PF13155">
    <property type="entry name" value="Toprim_2"/>
    <property type="match status" value="1"/>
</dbReference>
<evidence type="ECO:0000313" key="2">
    <source>
        <dbReference type="EMBL" id="NCI49324.1"/>
    </source>
</evidence>
<name>A0ABW9ZSR5_9BACT</name>
<accession>A0ABW9ZSR5</accession>
<dbReference type="SUPFAM" id="SSF56731">
    <property type="entry name" value="DNA primase core"/>
    <property type="match status" value="1"/>
</dbReference>
<dbReference type="Gene3D" id="3.90.580.10">
    <property type="entry name" value="Zinc finger, CHC2-type domain"/>
    <property type="match status" value="1"/>
</dbReference>
<dbReference type="InterPro" id="IPR002694">
    <property type="entry name" value="Znf_CHC2"/>
</dbReference>
<protein>
    <submittedName>
        <fullName evidence="2">DNA primase</fullName>
    </submittedName>
</protein>
<dbReference type="InterPro" id="IPR036977">
    <property type="entry name" value="DNA_primase_Znf_CHC2"/>
</dbReference>